<protein>
    <submittedName>
        <fullName evidence="2">Uncharacterized protein</fullName>
    </submittedName>
</protein>
<evidence type="ECO:0000256" key="1">
    <source>
        <dbReference type="SAM" id="MobiDB-lite"/>
    </source>
</evidence>
<feature type="compositionally biased region" description="Low complexity" evidence="1">
    <location>
        <begin position="215"/>
        <end position="228"/>
    </location>
</feature>
<dbReference type="EMBL" id="MN738966">
    <property type="protein sequence ID" value="QHT33377.1"/>
    <property type="molecule type" value="Genomic_DNA"/>
</dbReference>
<evidence type="ECO:0000313" key="2">
    <source>
        <dbReference type="EMBL" id="QHT33377.1"/>
    </source>
</evidence>
<accession>A0A6C0EW91</accession>
<proteinExistence type="predicted"/>
<feature type="compositionally biased region" description="Acidic residues" evidence="1">
    <location>
        <begin position="327"/>
        <end position="351"/>
    </location>
</feature>
<sequence length="351" mass="39771">MDDFNINGLQESRNEYCSRLITILTPCIIDGVKSIFEESWKLCNENDEKAKYLMTFQNFLSRVPKWNPNIISQECSRIKEKSNCSYISDLITCVHILQLKMLSCMRVGTKQKKVNVNVPVLEDFVHKVYTNVARKIYTNVYLFEIGITSLKAQKNSRDLEIIIRECILQTIRENIPVEELLKLYMNETVEDVMEVHETDEIISQNAVIEEPVAGSVSDPLNSDSNNLSSEDKNTISKIKAASSSSISSSSSTSNGVSFNMKNNEIIEIEKISNDNKDDNDNDNNDNNDYNFEDSNGDDDYDDDEDNVRLKIGDNVELSVDAFPSDANDSDTEYDGNSDVDITIDEIPLLDD</sequence>
<dbReference type="AlphaFoldDB" id="A0A6C0EW91"/>
<dbReference type="Pfam" id="PF19068">
    <property type="entry name" value="DUF5764"/>
    <property type="match status" value="1"/>
</dbReference>
<organism evidence="2">
    <name type="scientific">viral metagenome</name>
    <dbReference type="NCBI Taxonomy" id="1070528"/>
    <lineage>
        <taxon>unclassified sequences</taxon>
        <taxon>metagenomes</taxon>
        <taxon>organismal metagenomes</taxon>
    </lineage>
</organism>
<reference evidence="2" key="1">
    <citation type="journal article" date="2020" name="Nature">
        <title>Giant virus diversity and host interactions through global metagenomics.</title>
        <authorList>
            <person name="Schulz F."/>
            <person name="Roux S."/>
            <person name="Paez-Espino D."/>
            <person name="Jungbluth S."/>
            <person name="Walsh D.A."/>
            <person name="Denef V.J."/>
            <person name="McMahon K.D."/>
            <person name="Konstantinidis K.T."/>
            <person name="Eloe-Fadrosh E.A."/>
            <person name="Kyrpides N.C."/>
            <person name="Woyke T."/>
        </authorList>
    </citation>
    <scope>NUCLEOTIDE SEQUENCE</scope>
    <source>
        <strain evidence="2">GVMAG-M-3300009161-34</strain>
    </source>
</reference>
<name>A0A6C0EW91_9ZZZZ</name>
<feature type="region of interest" description="Disordered" evidence="1">
    <location>
        <begin position="272"/>
        <end position="305"/>
    </location>
</feature>
<feature type="region of interest" description="Disordered" evidence="1">
    <location>
        <begin position="213"/>
        <end position="233"/>
    </location>
</feature>
<feature type="compositionally biased region" description="Acidic residues" evidence="1">
    <location>
        <begin position="279"/>
        <end position="305"/>
    </location>
</feature>
<feature type="region of interest" description="Disordered" evidence="1">
    <location>
        <begin position="320"/>
        <end position="351"/>
    </location>
</feature>
<dbReference type="InterPro" id="IPR043913">
    <property type="entry name" value="DUF5764"/>
</dbReference>